<dbReference type="GO" id="GO:0016787">
    <property type="term" value="F:hydrolase activity"/>
    <property type="evidence" value="ECO:0007669"/>
    <property type="project" value="UniProtKB-KW"/>
</dbReference>
<dbReference type="SFLD" id="SFLDS00003">
    <property type="entry name" value="Haloacid_Dehalogenase"/>
    <property type="match status" value="1"/>
</dbReference>
<dbReference type="SFLD" id="SFLDG01129">
    <property type="entry name" value="C1.5:_HAD__Beta-PGM__Phosphata"/>
    <property type="match status" value="1"/>
</dbReference>
<dbReference type="SUPFAM" id="SSF56784">
    <property type="entry name" value="HAD-like"/>
    <property type="match status" value="1"/>
</dbReference>
<evidence type="ECO:0000313" key="1">
    <source>
        <dbReference type="EMBL" id="SHJ21112.1"/>
    </source>
</evidence>
<dbReference type="AlphaFoldDB" id="A0A1M6HFW8"/>
<accession>A0A1M6HFW8</accession>
<dbReference type="InterPro" id="IPR023214">
    <property type="entry name" value="HAD_sf"/>
</dbReference>
<proteinExistence type="predicted"/>
<evidence type="ECO:0000313" key="2">
    <source>
        <dbReference type="Proteomes" id="UP000184192"/>
    </source>
</evidence>
<dbReference type="Proteomes" id="UP000184192">
    <property type="component" value="Unassembled WGS sequence"/>
</dbReference>
<dbReference type="PRINTS" id="PR00413">
    <property type="entry name" value="HADHALOGNASE"/>
</dbReference>
<keyword evidence="2" id="KW-1185">Reference proteome</keyword>
<organism evidence="1 2">
    <name type="scientific">Bacteroides stercorirosoris</name>
    <dbReference type="NCBI Taxonomy" id="871324"/>
    <lineage>
        <taxon>Bacteria</taxon>
        <taxon>Pseudomonadati</taxon>
        <taxon>Bacteroidota</taxon>
        <taxon>Bacteroidia</taxon>
        <taxon>Bacteroidales</taxon>
        <taxon>Bacteroidaceae</taxon>
        <taxon>Bacteroides</taxon>
    </lineage>
</organism>
<dbReference type="CDD" id="cd02603">
    <property type="entry name" value="HAD_sEH-N_like"/>
    <property type="match status" value="1"/>
</dbReference>
<dbReference type="Pfam" id="PF00702">
    <property type="entry name" value="Hydrolase"/>
    <property type="match status" value="1"/>
</dbReference>
<dbReference type="InterPro" id="IPR036412">
    <property type="entry name" value="HAD-like_sf"/>
</dbReference>
<gene>
    <name evidence="1" type="ORF">SAMN05444350_11852</name>
</gene>
<dbReference type="PANTHER" id="PTHR43611:SF3">
    <property type="entry name" value="FLAVIN MONONUCLEOTIDE HYDROLASE 1, CHLOROPLATIC"/>
    <property type="match status" value="1"/>
</dbReference>
<protein>
    <submittedName>
        <fullName evidence="1">2-haloacid dehalogenase/putative hydrolase of the HAD superfamily</fullName>
    </submittedName>
</protein>
<dbReference type="InterPro" id="IPR023198">
    <property type="entry name" value="PGP-like_dom2"/>
</dbReference>
<reference evidence="2" key="1">
    <citation type="submission" date="2016-11" db="EMBL/GenBank/DDBJ databases">
        <authorList>
            <person name="Varghese N."/>
            <person name="Submissions S."/>
        </authorList>
    </citation>
    <scope>NUCLEOTIDE SEQUENCE [LARGE SCALE GENOMIC DNA]</scope>
    <source>
        <strain evidence="2">DSM 26884</strain>
    </source>
</reference>
<dbReference type="InterPro" id="IPR006439">
    <property type="entry name" value="HAD-SF_hydro_IA"/>
</dbReference>
<dbReference type="EMBL" id="FQZN01000018">
    <property type="protein sequence ID" value="SHJ21112.1"/>
    <property type="molecule type" value="Genomic_DNA"/>
</dbReference>
<dbReference type="Gene3D" id="1.10.150.240">
    <property type="entry name" value="Putative phosphatase, domain 2"/>
    <property type="match status" value="1"/>
</dbReference>
<dbReference type="PANTHER" id="PTHR43611">
    <property type="entry name" value="ALPHA-D-GLUCOSE 1-PHOSPHATE PHOSPHATASE"/>
    <property type="match status" value="1"/>
</dbReference>
<dbReference type="eggNOG" id="COG1011">
    <property type="taxonomic scope" value="Bacteria"/>
</dbReference>
<dbReference type="Gene3D" id="3.40.50.1000">
    <property type="entry name" value="HAD superfamily/HAD-like"/>
    <property type="match status" value="1"/>
</dbReference>
<keyword evidence="1" id="KW-0378">Hydrolase</keyword>
<sequence>MPMIKNLVFDFGKVLVNHDLHAVLERYFKGDKETEECFCTILASPAFTQACDLGLVPFGELIRKAQFEHPQFAGAFRFFYENYLDEVTGEIEGMREVLVCYKSKGFKLYGLSNWSDVIYEVMRQYEIFNLLDGRVISCEEHIVKPEKEIYLRLCERYGLEPSECLFTDDRMENVEGAKAAGMEAVLFTTVADYAKDLEKLLKALQHL</sequence>
<dbReference type="NCBIfam" id="TIGR01509">
    <property type="entry name" value="HAD-SF-IA-v3"/>
    <property type="match status" value="1"/>
</dbReference>
<name>A0A1M6HFW8_9BACE</name>